<feature type="transmembrane region" description="Helical" evidence="1">
    <location>
        <begin position="255"/>
        <end position="274"/>
    </location>
</feature>
<sequence length="348" mass="38776">MITTIIDGVLLLFWLGLMPGLTGCLWTRKLKNDRGNILLAYILGLFFMLALFEALALPMIYLKCSLTLLTRTWEGCVLALAFISVLLNGTFPRQRRWLAWVVRHMTLLLAAVILCVGLQAAYVTERQHIDDDDAFYLATSTTAEETDTLYQYNPYTGKKYKSVPARYVMASWPLFVAALSRLSGFHPAVLAHMLLPGIVVVWAYMIYALLAARFFPGDRRRQSLFLLFTVALLSFSGYSVYSSATFLFIRGWQGKAVLAGVGIPAMFLAAWMLYKEREGRAMWAALFCIVTGVCMFSTMGVAMSLVLLGSCALAAAVLRRQWQYLPKTALACSPALASGLAYAILRYL</sequence>
<name>A0A9D1T7I6_9FIRM</name>
<feature type="transmembrane region" description="Helical" evidence="1">
    <location>
        <begin position="100"/>
        <end position="122"/>
    </location>
</feature>
<reference evidence="2" key="2">
    <citation type="journal article" date="2021" name="PeerJ">
        <title>Extensive microbial diversity within the chicken gut microbiome revealed by metagenomics and culture.</title>
        <authorList>
            <person name="Gilroy R."/>
            <person name="Ravi A."/>
            <person name="Getino M."/>
            <person name="Pursley I."/>
            <person name="Horton D.L."/>
            <person name="Alikhan N.F."/>
            <person name="Baker D."/>
            <person name="Gharbi K."/>
            <person name="Hall N."/>
            <person name="Watson M."/>
            <person name="Adriaenssens E.M."/>
            <person name="Foster-Nyarko E."/>
            <person name="Jarju S."/>
            <person name="Secka A."/>
            <person name="Antonio M."/>
            <person name="Oren A."/>
            <person name="Chaudhuri R.R."/>
            <person name="La Ragione R."/>
            <person name="Hildebrand F."/>
            <person name="Pallen M.J."/>
        </authorList>
    </citation>
    <scope>NUCLEOTIDE SEQUENCE</scope>
    <source>
        <strain evidence="2">ChiBcec6-7307</strain>
    </source>
</reference>
<gene>
    <name evidence="2" type="ORF">IAC80_00865</name>
</gene>
<feature type="transmembrane region" description="Helical" evidence="1">
    <location>
        <begin position="189"/>
        <end position="212"/>
    </location>
</feature>
<evidence type="ECO:0000313" key="3">
    <source>
        <dbReference type="Proteomes" id="UP000886889"/>
    </source>
</evidence>
<dbReference type="EMBL" id="DVOS01000011">
    <property type="protein sequence ID" value="HIV22466.1"/>
    <property type="molecule type" value="Genomic_DNA"/>
</dbReference>
<feature type="transmembrane region" description="Helical" evidence="1">
    <location>
        <begin position="324"/>
        <end position="345"/>
    </location>
</feature>
<organism evidence="2 3">
    <name type="scientific">Candidatus Merdiplasma excrementigallinarum</name>
    <dbReference type="NCBI Taxonomy" id="2840864"/>
    <lineage>
        <taxon>Bacteria</taxon>
        <taxon>Bacillati</taxon>
        <taxon>Bacillota</taxon>
        <taxon>Clostridia</taxon>
        <taxon>Lachnospirales</taxon>
        <taxon>Lachnospiraceae</taxon>
        <taxon>Lachnospiraceae incertae sedis</taxon>
        <taxon>Candidatus Merdiplasma</taxon>
    </lineage>
</organism>
<dbReference type="InterPro" id="IPR045723">
    <property type="entry name" value="DUF6077"/>
</dbReference>
<evidence type="ECO:0000256" key="1">
    <source>
        <dbReference type="SAM" id="Phobius"/>
    </source>
</evidence>
<feature type="transmembrane region" description="Helical" evidence="1">
    <location>
        <begin position="38"/>
        <end position="62"/>
    </location>
</feature>
<accession>A0A9D1T7I6</accession>
<evidence type="ECO:0000313" key="2">
    <source>
        <dbReference type="EMBL" id="HIV22466.1"/>
    </source>
</evidence>
<protein>
    <submittedName>
        <fullName evidence="2">Uncharacterized protein</fullName>
    </submittedName>
</protein>
<reference evidence="2" key="1">
    <citation type="submission" date="2020-10" db="EMBL/GenBank/DDBJ databases">
        <authorList>
            <person name="Gilroy R."/>
        </authorList>
    </citation>
    <scope>NUCLEOTIDE SEQUENCE</scope>
    <source>
        <strain evidence="2">ChiBcec6-7307</strain>
    </source>
</reference>
<feature type="transmembrane region" description="Helical" evidence="1">
    <location>
        <begin position="6"/>
        <end position="26"/>
    </location>
</feature>
<comment type="caution">
    <text evidence="2">The sequence shown here is derived from an EMBL/GenBank/DDBJ whole genome shotgun (WGS) entry which is preliminary data.</text>
</comment>
<dbReference type="AlphaFoldDB" id="A0A9D1T7I6"/>
<keyword evidence="1" id="KW-0472">Membrane</keyword>
<keyword evidence="1" id="KW-1133">Transmembrane helix</keyword>
<proteinExistence type="predicted"/>
<dbReference type="Proteomes" id="UP000886889">
    <property type="component" value="Unassembled WGS sequence"/>
</dbReference>
<feature type="transmembrane region" description="Helical" evidence="1">
    <location>
        <begin position="224"/>
        <end position="249"/>
    </location>
</feature>
<keyword evidence="1" id="KW-0812">Transmembrane</keyword>
<feature type="transmembrane region" description="Helical" evidence="1">
    <location>
        <begin position="286"/>
        <end position="318"/>
    </location>
</feature>
<dbReference type="Pfam" id="PF19554">
    <property type="entry name" value="DUF6077"/>
    <property type="match status" value="1"/>
</dbReference>
<feature type="transmembrane region" description="Helical" evidence="1">
    <location>
        <begin position="68"/>
        <end position="88"/>
    </location>
</feature>